<evidence type="ECO:0000256" key="2">
    <source>
        <dbReference type="ARBA" id="ARBA00022730"/>
    </source>
</evidence>
<evidence type="ECO:0000256" key="4">
    <source>
        <dbReference type="ARBA" id="ARBA00022980"/>
    </source>
</evidence>
<dbReference type="HAMAP" id="MF_01309_B">
    <property type="entry name" value="Ribosomal_uS3_B"/>
    <property type="match status" value="1"/>
</dbReference>
<dbReference type="PANTHER" id="PTHR11760">
    <property type="entry name" value="30S/40S RIBOSOMAL PROTEIN S3"/>
    <property type="match status" value="1"/>
</dbReference>
<dbReference type="InterPro" id="IPR018280">
    <property type="entry name" value="Ribosomal_uS3_CS"/>
</dbReference>
<comment type="subunit">
    <text evidence="8">Part of the 30S ribosomal subunit. Forms a tight complex with proteins S10 and S14.</text>
</comment>
<dbReference type="FunFam" id="3.30.300.20:FF:000001">
    <property type="entry name" value="30S ribosomal protein S3"/>
    <property type="match status" value="1"/>
</dbReference>
<dbReference type="InterPro" id="IPR036419">
    <property type="entry name" value="Ribosomal_S3_C_sf"/>
</dbReference>
<gene>
    <name evidence="8" type="primary">rpsC</name>
    <name evidence="11" type="ORF">A2855_01480</name>
</gene>
<dbReference type="PROSITE" id="PS50823">
    <property type="entry name" value="KH_TYPE_2"/>
    <property type="match status" value="1"/>
</dbReference>
<feature type="domain" description="KH type-2" evidence="10">
    <location>
        <begin position="53"/>
        <end position="129"/>
    </location>
</feature>
<keyword evidence="2 8" id="KW-0699">rRNA-binding</keyword>
<name>A0A1G2CBW7_9BACT</name>
<dbReference type="NCBIfam" id="TIGR01009">
    <property type="entry name" value="rpsC_bact"/>
    <property type="match status" value="1"/>
</dbReference>
<comment type="caution">
    <text evidence="11">The sequence shown here is derived from an EMBL/GenBank/DDBJ whole genome shotgun (WGS) entry which is preliminary data.</text>
</comment>
<dbReference type="CDD" id="cd02412">
    <property type="entry name" value="KH-II_30S_S3"/>
    <property type="match status" value="1"/>
</dbReference>
<dbReference type="InterPro" id="IPR009019">
    <property type="entry name" value="KH_sf_prok-type"/>
</dbReference>
<dbReference type="Proteomes" id="UP000179059">
    <property type="component" value="Unassembled WGS sequence"/>
</dbReference>
<comment type="function">
    <text evidence="6 8">Binds the lower part of the 30S subunit head. Binds mRNA in the 70S ribosome, positioning it for translation.</text>
</comment>
<dbReference type="SUPFAM" id="SSF54821">
    <property type="entry name" value="Ribosomal protein S3 C-terminal domain"/>
    <property type="match status" value="1"/>
</dbReference>
<dbReference type="GO" id="GO:0003729">
    <property type="term" value="F:mRNA binding"/>
    <property type="evidence" value="ECO:0007669"/>
    <property type="project" value="UniProtKB-UniRule"/>
</dbReference>
<dbReference type="PROSITE" id="PS00548">
    <property type="entry name" value="RIBOSOMAL_S3"/>
    <property type="match status" value="1"/>
</dbReference>
<dbReference type="EMBL" id="MHKX01000004">
    <property type="protein sequence ID" value="OGY98681.1"/>
    <property type="molecule type" value="Genomic_DNA"/>
</dbReference>
<keyword evidence="4 8" id="KW-0689">Ribosomal protein</keyword>
<evidence type="ECO:0000256" key="9">
    <source>
        <dbReference type="RuleBase" id="RU003624"/>
    </source>
</evidence>
<dbReference type="Gene3D" id="3.30.1140.32">
    <property type="entry name" value="Ribosomal protein S3, C-terminal domain"/>
    <property type="match status" value="1"/>
</dbReference>
<reference evidence="11 12" key="1">
    <citation type="journal article" date="2016" name="Nat. Commun.">
        <title>Thousands of microbial genomes shed light on interconnected biogeochemical processes in an aquifer system.</title>
        <authorList>
            <person name="Anantharaman K."/>
            <person name="Brown C.T."/>
            <person name="Hug L.A."/>
            <person name="Sharon I."/>
            <person name="Castelle C.J."/>
            <person name="Probst A.J."/>
            <person name="Thomas B.C."/>
            <person name="Singh A."/>
            <person name="Wilkins M.J."/>
            <person name="Karaoz U."/>
            <person name="Brodie E.L."/>
            <person name="Williams K.H."/>
            <person name="Hubbard S.S."/>
            <person name="Banfield J.F."/>
        </authorList>
    </citation>
    <scope>NUCLEOTIDE SEQUENCE [LARGE SCALE GENOMIC DNA]</scope>
</reference>
<comment type="similarity">
    <text evidence="1 8 9">Belongs to the universal ribosomal protein uS3 family.</text>
</comment>
<dbReference type="GO" id="GO:0022627">
    <property type="term" value="C:cytosolic small ribosomal subunit"/>
    <property type="evidence" value="ECO:0007669"/>
    <property type="project" value="TreeGrafter"/>
</dbReference>
<dbReference type="PANTHER" id="PTHR11760:SF19">
    <property type="entry name" value="SMALL RIBOSOMAL SUBUNIT PROTEIN US3C"/>
    <property type="match status" value="1"/>
</dbReference>
<dbReference type="Pfam" id="PF00189">
    <property type="entry name" value="Ribosomal_S3_C"/>
    <property type="match status" value="1"/>
</dbReference>
<dbReference type="InterPro" id="IPR057258">
    <property type="entry name" value="Ribosomal_uS3"/>
</dbReference>
<dbReference type="GO" id="GO:0019843">
    <property type="term" value="F:rRNA binding"/>
    <property type="evidence" value="ECO:0007669"/>
    <property type="project" value="UniProtKB-UniRule"/>
</dbReference>
<evidence type="ECO:0000256" key="3">
    <source>
        <dbReference type="ARBA" id="ARBA00022884"/>
    </source>
</evidence>
<sequence>MGQKINPQSLRLGIVKDWNSRWFFSALPDQAKGGTLLPRKKLYAKFLEEDELIRKTVHAKIALAGVAGILIERTPNDVKVFIKAARPGFIIGRGGKGIEELNEAIVKAIKKLRGANYKMRVSVNVEELKRSEVSAAHTAQQIAWDIEKRLPHRRAMKKYIDQVAQNRDVKGVKVFLSGRLGGAEIARREVSRHGALPLQTLRADIDYGTAVAHTTYGTIGIKVWIYRGETLKRINEQPKQK</sequence>
<dbReference type="InterPro" id="IPR004044">
    <property type="entry name" value="KH_dom_type_2"/>
</dbReference>
<keyword evidence="5 8" id="KW-0687">Ribonucleoprotein</keyword>
<evidence type="ECO:0000256" key="6">
    <source>
        <dbReference type="ARBA" id="ARBA00024998"/>
    </source>
</evidence>
<dbReference type="GO" id="GO:0003735">
    <property type="term" value="F:structural constituent of ribosome"/>
    <property type="evidence" value="ECO:0007669"/>
    <property type="project" value="InterPro"/>
</dbReference>
<dbReference type="STRING" id="1798647.A2855_01480"/>
<evidence type="ECO:0000259" key="10">
    <source>
        <dbReference type="PROSITE" id="PS50823"/>
    </source>
</evidence>
<organism evidence="11 12">
    <name type="scientific">Candidatus Liptonbacteria bacterium RIFCSPHIGHO2_01_FULL_57_28</name>
    <dbReference type="NCBI Taxonomy" id="1798647"/>
    <lineage>
        <taxon>Bacteria</taxon>
        <taxon>Candidatus Liptoniibacteriota</taxon>
    </lineage>
</organism>
<evidence type="ECO:0000256" key="7">
    <source>
        <dbReference type="ARBA" id="ARBA00035257"/>
    </source>
</evidence>
<protein>
    <recommendedName>
        <fullName evidence="7 8">Small ribosomal subunit protein uS3</fullName>
    </recommendedName>
</protein>
<dbReference type="Pfam" id="PF07650">
    <property type="entry name" value="KH_2"/>
    <property type="match status" value="1"/>
</dbReference>
<accession>A0A1G2CBW7</accession>
<keyword evidence="3 8" id="KW-0694">RNA-binding</keyword>
<evidence type="ECO:0000256" key="8">
    <source>
        <dbReference type="HAMAP-Rule" id="MF_01309"/>
    </source>
</evidence>
<dbReference type="SUPFAM" id="SSF54814">
    <property type="entry name" value="Prokaryotic type KH domain (KH-domain type II)"/>
    <property type="match status" value="1"/>
</dbReference>
<evidence type="ECO:0000256" key="5">
    <source>
        <dbReference type="ARBA" id="ARBA00023274"/>
    </source>
</evidence>
<proteinExistence type="inferred from homology"/>
<dbReference type="GO" id="GO:0006412">
    <property type="term" value="P:translation"/>
    <property type="evidence" value="ECO:0007669"/>
    <property type="project" value="UniProtKB-UniRule"/>
</dbReference>
<evidence type="ECO:0000313" key="12">
    <source>
        <dbReference type="Proteomes" id="UP000179059"/>
    </source>
</evidence>
<dbReference type="Gene3D" id="3.30.300.20">
    <property type="match status" value="1"/>
</dbReference>
<dbReference type="AlphaFoldDB" id="A0A1G2CBW7"/>
<dbReference type="InterPro" id="IPR001351">
    <property type="entry name" value="Ribosomal_uS3_C"/>
</dbReference>
<evidence type="ECO:0000256" key="1">
    <source>
        <dbReference type="ARBA" id="ARBA00010761"/>
    </source>
</evidence>
<dbReference type="InterPro" id="IPR005704">
    <property type="entry name" value="Ribosomal_uS3_bac-typ"/>
</dbReference>
<evidence type="ECO:0000313" key="11">
    <source>
        <dbReference type="EMBL" id="OGY98681.1"/>
    </source>
</evidence>
<dbReference type="InterPro" id="IPR015946">
    <property type="entry name" value="KH_dom-like_a/b"/>
</dbReference>